<dbReference type="SMART" id="SM00345">
    <property type="entry name" value="HTH_GNTR"/>
    <property type="match status" value="1"/>
</dbReference>
<evidence type="ECO:0000256" key="3">
    <source>
        <dbReference type="ARBA" id="ARBA00023163"/>
    </source>
</evidence>
<name>A0ABU2BXZ6_9ACTN</name>
<dbReference type="InterPro" id="IPR036390">
    <property type="entry name" value="WH_DNA-bd_sf"/>
</dbReference>
<keyword evidence="3" id="KW-0804">Transcription</keyword>
<dbReference type="InterPro" id="IPR000524">
    <property type="entry name" value="Tscrpt_reg_HTH_GntR"/>
</dbReference>
<accession>A0ABU2BXZ6</accession>
<keyword evidence="6" id="KW-1185">Reference proteome</keyword>
<evidence type="ECO:0000259" key="4">
    <source>
        <dbReference type="PROSITE" id="PS50949"/>
    </source>
</evidence>
<keyword evidence="2 5" id="KW-0238">DNA-binding</keyword>
<dbReference type="SUPFAM" id="SSF48008">
    <property type="entry name" value="GntR ligand-binding domain-like"/>
    <property type="match status" value="1"/>
</dbReference>
<dbReference type="PANTHER" id="PTHR43537:SF5">
    <property type="entry name" value="UXU OPERON TRANSCRIPTIONAL REGULATOR"/>
    <property type="match status" value="1"/>
</dbReference>
<dbReference type="Gene3D" id="1.10.10.10">
    <property type="entry name" value="Winged helix-like DNA-binding domain superfamily/Winged helix DNA-binding domain"/>
    <property type="match status" value="1"/>
</dbReference>
<dbReference type="RefSeq" id="WP_310303476.1">
    <property type="nucleotide sequence ID" value="NZ_BAAAPS010000003.1"/>
</dbReference>
<reference evidence="5 6" key="1">
    <citation type="submission" date="2023-07" db="EMBL/GenBank/DDBJ databases">
        <title>Sequencing the genomes of 1000 actinobacteria strains.</title>
        <authorList>
            <person name="Klenk H.-P."/>
        </authorList>
    </citation>
    <scope>NUCLEOTIDE SEQUENCE [LARGE SCALE GENOMIC DNA]</scope>
    <source>
        <strain evidence="5 6">DSM 19426</strain>
    </source>
</reference>
<evidence type="ECO:0000313" key="6">
    <source>
        <dbReference type="Proteomes" id="UP001183648"/>
    </source>
</evidence>
<dbReference type="Pfam" id="PF00392">
    <property type="entry name" value="GntR"/>
    <property type="match status" value="1"/>
</dbReference>
<proteinExistence type="predicted"/>
<evidence type="ECO:0000313" key="5">
    <source>
        <dbReference type="EMBL" id="MDR7363265.1"/>
    </source>
</evidence>
<dbReference type="Pfam" id="PF07729">
    <property type="entry name" value="FCD"/>
    <property type="match status" value="1"/>
</dbReference>
<feature type="domain" description="HTH gntR-type" evidence="4">
    <location>
        <begin position="2"/>
        <end position="72"/>
    </location>
</feature>
<evidence type="ECO:0000256" key="1">
    <source>
        <dbReference type="ARBA" id="ARBA00023015"/>
    </source>
</evidence>
<dbReference type="InterPro" id="IPR011711">
    <property type="entry name" value="GntR_C"/>
</dbReference>
<organism evidence="5 6">
    <name type="scientific">Nocardioides marmoribigeumensis</name>
    <dbReference type="NCBI Taxonomy" id="433649"/>
    <lineage>
        <taxon>Bacteria</taxon>
        <taxon>Bacillati</taxon>
        <taxon>Actinomycetota</taxon>
        <taxon>Actinomycetes</taxon>
        <taxon>Propionibacteriales</taxon>
        <taxon>Nocardioidaceae</taxon>
        <taxon>Nocardioides</taxon>
    </lineage>
</organism>
<comment type="caution">
    <text evidence="5">The sequence shown here is derived from an EMBL/GenBank/DDBJ whole genome shotgun (WGS) entry which is preliminary data.</text>
</comment>
<dbReference type="PROSITE" id="PS50949">
    <property type="entry name" value="HTH_GNTR"/>
    <property type="match status" value="1"/>
</dbReference>
<dbReference type="EMBL" id="JAVDYG010000001">
    <property type="protein sequence ID" value="MDR7363265.1"/>
    <property type="molecule type" value="Genomic_DNA"/>
</dbReference>
<keyword evidence="1" id="KW-0805">Transcription regulation</keyword>
<dbReference type="SMART" id="SM00895">
    <property type="entry name" value="FCD"/>
    <property type="match status" value="1"/>
</dbReference>
<dbReference type="Gene3D" id="1.20.120.530">
    <property type="entry name" value="GntR ligand-binding domain-like"/>
    <property type="match status" value="1"/>
</dbReference>
<dbReference type="InterPro" id="IPR008920">
    <property type="entry name" value="TF_FadR/GntR_C"/>
</dbReference>
<dbReference type="Proteomes" id="UP001183648">
    <property type="component" value="Unassembled WGS sequence"/>
</dbReference>
<dbReference type="SUPFAM" id="SSF46785">
    <property type="entry name" value="Winged helix' DNA-binding domain"/>
    <property type="match status" value="1"/>
</dbReference>
<evidence type="ECO:0000256" key="2">
    <source>
        <dbReference type="ARBA" id="ARBA00023125"/>
    </source>
</evidence>
<dbReference type="PRINTS" id="PR00035">
    <property type="entry name" value="HTHGNTR"/>
</dbReference>
<dbReference type="GO" id="GO:0003677">
    <property type="term" value="F:DNA binding"/>
    <property type="evidence" value="ECO:0007669"/>
    <property type="project" value="UniProtKB-KW"/>
</dbReference>
<protein>
    <submittedName>
        <fullName evidence="5">DNA-binding FadR family transcriptional regulator</fullName>
    </submittedName>
</protein>
<dbReference type="InterPro" id="IPR036388">
    <property type="entry name" value="WH-like_DNA-bd_sf"/>
</dbReference>
<dbReference type="PANTHER" id="PTHR43537">
    <property type="entry name" value="TRANSCRIPTIONAL REGULATOR, GNTR FAMILY"/>
    <property type="match status" value="1"/>
</dbReference>
<sequence length="234" mass="25395">MPKLSEAIAGELVRDIVASGMRIGDHLAPEATMLVDYGVGRESLREALRLLESQGLITIKRGPGGGPVVAGVDPLYLARTTSLFFHVGGATYDEVLEAWQVLEPALAAQIARRPGRADVARALGPYLYPQDDTGQVQEAKDTGFHTAVAELSGSRVMILLLQSLGHMLVDHVAEALSRVEDWEGVEREHAEIAEAILNGRPAKAQHLMDLHIAGVRASCATRWPERMLDPVVWQ</sequence>
<gene>
    <name evidence="5" type="ORF">J2S63_002818</name>
</gene>